<gene>
    <name evidence="4" type="ordered locus">Bathy14g00020</name>
</gene>
<feature type="compositionally biased region" description="Basic and acidic residues" evidence="1">
    <location>
        <begin position="71"/>
        <end position="90"/>
    </location>
</feature>
<dbReference type="OrthoDB" id="504663at2759"/>
<evidence type="ECO:0000256" key="2">
    <source>
        <dbReference type="SAM" id="SignalP"/>
    </source>
</evidence>
<evidence type="ECO:0000259" key="3">
    <source>
        <dbReference type="Pfam" id="PF13088"/>
    </source>
</evidence>
<name>K8FCM4_9CHLO</name>
<feature type="chain" id="PRO_5003920009" description="Sialidase domain-containing protein" evidence="2">
    <location>
        <begin position="24"/>
        <end position="559"/>
    </location>
</feature>
<dbReference type="RefSeq" id="XP_007509196.1">
    <property type="nucleotide sequence ID" value="XM_007509134.1"/>
</dbReference>
<protein>
    <recommendedName>
        <fullName evidence="3">Sialidase domain-containing protein</fullName>
    </recommendedName>
</protein>
<keyword evidence="2" id="KW-0732">Signal</keyword>
<dbReference type="CDD" id="cd15482">
    <property type="entry name" value="Sialidase_non-viral"/>
    <property type="match status" value="1"/>
</dbReference>
<dbReference type="InterPro" id="IPR036278">
    <property type="entry name" value="Sialidase_sf"/>
</dbReference>
<dbReference type="GeneID" id="19011797"/>
<organism evidence="4 5">
    <name type="scientific">Bathycoccus prasinos</name>
    <dbReference type="NCBI Taxonomy" id="41875"/>
    <lineage>
        <taxon>Eukaryota</taxon>
        <taxon>Viridiplantae</taxon>
        <taxon>Chlorophyta</taxon>
        <taxon>Mamiellophyceae</taxon>
        <taxon>Mamiellales</taxon>
        <taxon>Bathycoccaceae</taxon>
        <taxon>Bathycoccus</taxon>
    </lineage>
</organism>
<dbReference type="KEGG" id="bpg:Bathy14g00020"/>
<keyword evidence="5" id="KW-1185">Reference proteome</keyword>
<reference evidence="4 5" key="1">
    <citation type="submission" date="2011-10" db="EMBL/GenBank/DDBJ databases">
        <authorList>
            <person name="Genoscope - CEA"/>
        </authorList>
    </citation>
    <scope>NUCLEOTIDE SEQUENCE [LARGE SCALE GENOMIC DNA]</scope>
    <source>
        <strain evidence="4 5">RCC 1105</strain>
    </source>
</reference>
<feature type="domain" description="Sialidase" evidence="3">
    <location>
        <begin position="200"/>
        <end position="512"/>
    </location>
</feature>
<dbReference type="AlphaFoldDB" id="K8FCM4"/>
<dbReference type="PANTHER" id="PTHR43752:SF2">
    <property type="entry name" value="BNR_ASP-BOX REPEAT FAMILY PROTEIN"/>
    <property type="match status" value="1"/>
</dbReference>
<dbReference type="Pfam" id="PF13088">
    <property type="entry name" value="BNR_2"/>
    <property type="match status" value="1"/>
</dbReference>
<dbReference type="PANTHER" id="PTHR43752">
    <property type="entry name" value="BNR/ASP-BOX REPEAT FAMILY PROTEIN"/>
    <property type="match status" value="1"/>
</dbReference>
<evidence type="ECO:0000313" key="4">
    <source>
        <dbReference type="EMBL" id="CCO19653.1"/>
    </source>
</evidence>
<dbReference type="SUPFAM" id="SSF50939">
    <property type="entry name" value="Sialidases"/>
    <property type="match status" value="1"/>
</dbReference>
<proteinExistence type="predicted"/>
<sequence>MKPKKSNAIKCCLLLAIAGFVLYTSVDVATTTTTSITTTTTSGTGIQNVGSGAKANVREFADENDNTDDYGESKRGYTHREEEEAVEEIRTSAFSSSSSSSSSKNKRRAKQKEILKTINGHAKMLPDKSPSRVYDIFTDDDEFEDSNTASSSSCKTQFTISDAFKNANSNGIGYSHMAMLSPLPKGSFYRWILVWQCSKGIEGTADMHLRAVFSDDLNKWMPKDGIELNVKKDKKNAVWAPVLHLDEKENVLWLFFSESVKCLRLMSPENRWSPGGNINAVSSIDGISWTKPKTLITSESESGNPKVIANKLVVHPKSKHWILPYWGEASSAKGCRSGHPTISGVLISKDEGHTWHSHGKVHPRHGRVIEGTVAVTENGSSILQLWRSKSGFLMQSTSANGGFTWTSPRKRTDLKNPDSKSSLIDFSYYVNGTSGKTIIVSNSGISELSSTSSKAKQSLKHVIALAFNDASSGRKKLSLAVSSGDGKRFSKLKEIEPGKSGVHFHYPTVIADPYYACGGNKIRITVAYSYMKRVNGWGNVYRQAKFGGIKVATVLMDAA</sequence>
<feature type="region of interest" description="Disordered" evidence="1">
    <location>
        <begin position="58"/>
        <end position="111"/>
    </location>
</feature>
<dbReference type="Gene3D" id="2.120.10.10">
    <property type="match status" value="1"/>
</dbReference>
<evidence type="ECO:0000256" key="1">
    <source>
        <dbReference type="SAM" id="MobiDB-lite"/>
    </source>
</evidence>
<evidence type="ECO:0000313" key="5">
    <source>
        <dbReference type="Proteomes" id="UP000198341"/>
    </source>
</evidence>
<dbReference type="Proteomes" id="UP000198341">
    <property type="component" value="Chromosome 14"/>
</dbReference>
<dbReference type="EMBL" id="FO082265">
    <property type="protein sequence ID" value="CCO19653.1"/>
    <property type="molecule type" value="Genomic_DNA"/>
</dbReference>
<accession>K8FCM4</accession>
<feature type="signal peptide" evidence="2">
    <location>
        <begin position="1"/>
        <end position="23"/>
    </location>
</feature>
<dbReference type="InterPro" id="IPR011040">
    <property type="entry name" value="Sialidase"/>
</dbReference>